<evidence type="ECO:0000313" key="1">
    <source>
        <dbReference type="EMBL" id="TKJ44425.1"/>
    </source>
</evidence>
<evidence type="ECO:0008006" key="3">
    <source>
        <dbReference type="Google" id="ProtNLM"/>
    </source>
</evidence>
<dbReference type="EMBL" id="NJBO01000001">
    <property type="protein sequence ID" value="TKJ44425.1"/>
    <property type="molecule type" value="Genomic_DNA"/>
</dbReference>
<comment type="caution">
    <text evidence="1">The sequence shown here is derived from an EMBL/GenBank/DDBJ whole genome shotgun (WGS) entry which is preliminary data.</text>
</comment>
<organism evidence="1 2">
    <name type="scientific">candidate division TA06 bacterium B3_TA06</name>
    <dbReference type="NCBI Taxonomy" id="2012487"/>
    <lineage>
        <taxon>Bacteria</taxon>
        <taxon>Bacteria division TA06</taxon>
    </lineage>
</organism>
<dbReference type="NCBIfam" id="TIGR04183">
    <property type="entry name" value="Por_Secre_tail"/>
    <property type="match status" value="1"/>
</dbReference>
<name>A0A532VB50_UNCT6</name>
<dbReference type="AlphaFoldDB" id="A0A532VB50"/>
<dbReference type="InterPro" id="IPR026444">
    <property type="entry name" value="Secre_tail"/>
</dbReference>
<gene>
    <name evidence="1" type="ORF">CEE36_01400</name>
</gene>
<accession>A0A532VB50</accession>
<evidence type="ECO:0000313" key="2">
    <source>
        <dbReference type="Proteomes" id="UP000317778"/>
    </source>
</evidence>
<dbReference type="Proteomes" id="UP000317778">
    <property type="component" value="Unassembled WGS sequence"/>
</dbReference>
<reference evidence="1 2" key="1">
    <citation type="submission" date="2017-06" db="EMBL/GenBank/DDBJ databases">
        <title>Novel microbial phyla capable of carbon fixation and sulfur reduction in deep-sea sediments.</title>
        <authorList>
            <person name="Huang J."/>
            <person name="Baker B."/>
            <person name="Wang Y."/>
        </authorList>
    </citation>
    <scope>NUCLEOTIDE SEQUENCE [LARGE SCALE GENOMIC DNA]</scope>
    <source>
        <strain evidence="1">B3_TA06</strain>
    </source>
</reference>
<proteinExistence type="predicted"/>
<protein>
    <recommendedName>
        <fullName evidence="3">Secretion system C-terminal sorting domain-containing protein</fullName>
    </recommendedName>
</protein>
<sequence>MLVPVGREIVLMFNEASPSLTLRVYDPSGRQVDELHVPQTGGTVSWGEGYGAGVYFIRIEGDASATTQKVILIH</sequence>